<evidence type="ECO:0000256" key="1">
    <source>
        <dbReference type="ARBA" id="ARBA00022603"/>
    </source>
</evidence>
<keyword evidence="6" id="KW-1185">Reference proteome</keyword>
<dbReference type="OrthoDB" id="9786503at2"/>
<dbReference type="SUPFAM" id="SSF53335">
    <property type="entry name" value="S-adenosyl-L-methionine-dependent methyltransferases"/>
    <property type="match status" value="1"/>
</dbReference>
<dbReference type="GO" id="GO:0032259">
    <property type="term" value="P:methylation"/>
    <property type="evidence" value="ECO:0007669"/>
    <property type="project" value="UniProtKB-KW"/>
</dbReference>
<comment type="caution">
    <text evidence="5">The sequence shown here is derived from an EMBL/GenBank/DDBJ whole genome shotgun (WGS) entry which is preliminary data.</text>
</comment>
<evidence type="ECO:0000313" key="5">
    <source>
        <dbReference type="EMBL" id="TVS87688.1"/>
    </source>
</evidence>
<dbReference type="EMBL" id="VMQU01000062">
    <property type="protein sequence ID" value="TVS87688.1"/>
    <property type="molecule type" value="Genomic_DNA"/>
</dbReference>
<organism evidence="5 6">
    <name type="scientific">Mycobacterium helveticum</name>
    <dbReference type="NCBI Taxonomy" id="2592811"/>
    <lineage>
        <taxon>Bacteria</taxon>
        <taxon>Bacillati</taxon>
        <taxon>Actinomycetota</taxon>
        <taxon>Actinomycetes</taxon>
        <taxon>Mycobacteriales</taxon>
        <taxon>Mycobacteriaceae</taxon>
        <taxon>Mycobacterium</taxon>
    </lineage>
</organism>
<evidence type="ECO:0000256" key="2">
    <source>
        <dbReference type="ARBA" id="ARBA00022679"/>
    </source>
</evidence>
<keyword evidence="1 5" id="KW-0489">Methyltransferase</keyword>
<dbReference type="CDD" id="cd02440">
    <property type="entry name" value="AdoMet_MTases"/>
    <property type="match status" value="1"/>
</dbReference>
<keyword evidence="2 5" id="KW-0808">Transferase</keyword>
<dbReference type="RefSeq" id="WP_144948480.1">
    <property type="nucleotide sequence ID" value="NZ_VMQU01000062.1"/>
</dbReference>
<dbReference type="InterPro" id="IPR029063">
    <property type="entry name" value="SAM-dependent_MTases_sf"/>
</dbReference>
<dbReference type="PANTHER" id="PTHR43464">
    <property type="entry name" value="METHYLTRANSFERASE"/>
    <property type="match status" value="1"/>
</dbReference>
<evidence type="ECO:0000256" key="3">
    <source>
        <dbReference type="ARBA" id="ARBA00022691"/>
    </source>
</evidence>
<sequence>MHNDDKPEDARRFWEERYSSSGRTWSGRVNAQLVEAAAELPPGRALDLGSGEGADALWLAERGWRVLAVDVSETALQRASEAAAGRNLLDRIEFQCHDLNESFPEGTFDLVSAQYLHSPARLDREAVLRRAAEHVAPGGVLLIVDHGEAPPWAKEHLHRFPGIEEVLAGMQLDATWTRLRAEQVGRETLGPDGQPATLVDNVMVLRKAA</sequence>
<accession>A0A557XP84</accession>
<feature type="domain" description="Methyltransferase" evidence="4">
    <location>
        <begin position="46"/>
        <end position="139"/>
    </location>
</feature>
<dbReference type="PANTHER" id="PTHR43464:SF19">
    <property type="entry name" value="UBIQUINONE BIOSYNTHESIS O-METHYLTRANSFERASE, MITOCHONDRIAL"/>
    <property type="match status" value="1"/>
</dbReference>
<protein>
    <submittedName>
        <fullName evidence="5">Class I SAM-dependent methyltransferase</fullName>
    </submittedName>
</protein>
<dbReference type="AlphaFoldDB" id="A0A557XP84"/>
<dbReference type="Pfam" id="PF13649">
    <property type="entry name" value="Methyltransf_25"/>
    <property type="match status" value="1"/>
</dbReference>
<keyword evidence="3" id="KW-0949">S-adenosyl-L-methionine</keyword>
<gene>
    <name evidence="5" type="ORF">FPZ47_15395</name>
</gene>
<proteinExistence type="predicted"/>
<reference evidence="5 6" key="1">
    <citation type="submission" date="2019-07" db="EMBL/GenBank/DDBJ databases">
        <title>New Mycobacterium species.</title>
        <authorList>
            <person name="Tortoli E."/>
            <person name="Ghielmetti G."/>
            <person name="Friedel U."/>
            <person name="Trovato A."/>
        </authorList>
    </citation>
    <scope>NUCLEOTIDE SEQUENCE [LARGE SCALE GENOMIC DNA]</scope>
    <source>
        <strain evidence="5 6">16-83</strain>
    </source>
</reference>
<dbReference type="GO" id="GO:0008168">
    <property type="term" value="F:methyltransferase activity"/>
    <property type="evidence" value="ECO:0007669"/>
    <property type="project" value="UniProtKB-KW"/>
</dbReference>
<evidence type="ECO:0000313" key="6">
    <source>
        <dbReference type="Proteomes" id="UP000320513"/>
    </source>
</evidence>
<dbReference type="Proteomes" id="UP000320513">
    <property type="component" value="Unassembled WGS sequence"/>
</dbReference>
<evidence type="ECO:0000259" key="4">
    <source>
        <dbReference type="Pfam" id="PF13649"/>
    </source>
</evidence>
<dbReference type="Gene3D" id="3.40.50.150">
    <property type="entry name" value="Vaccinia Virus protein VP39"/>
    <property type="match status" value="1"/>
</dbReference>
<dbReference type="InterPro" id="IPR041698">
    <property type="entry name" value="Methyltransf_25"/>
</dbReference>
<name>A0A557XP84_9MYCO</name>